<keyword evidence="1" id="KW-0732">Signal</keyword>
<feature type="signal peptide" evidence="1">
    <location>
        <begin position="1"/>
        <end position="25"/>
    </location>
</feature>
<evidence type="ECO:0000256" key="1">
    <source>
        <dbReference type="SAM" id="SignalP"/>
    </source>
</evidence>
<dbReference type="EMBL" id="JAAMPI010001658">
    <property type="protein sequence ID" value="KAF4624432.1"/>
    <property type="molecule type" value="Genomic_DNA"/>
</dbReference>
<dbReference type="OrthoDB" id="4104179at2759"/>
<proteinExistence type="predicted"/>
<name>A0A8H4VW51_9HELO</name>
<sequence length="209" mass="23700">MRTPSASRISLILLGLSSALPLAIGTPAHHAQKPLFMPEDNGQKLLPAKPHNPDFYPAFLNALDVLQDDYFATWQGTWPTSIDWTAAVIGTYVSSALTAISKTSSSKDTENLVNKYFSQLVASYFGQNAFGLRQEAYDDMLWVVLGWLESIKFIDTHSSLHYENDDWLGHISLQWRHDLVSLPRTLQERHHERTVHHGLNLHVSLLPWR</sequence>
<reference evidence="2 3" key="1">
    <citation type="submission" date="2020-03" db="EMBL/GenBank/DDBJ databases">
        <title>Draft Genome Sequence of Cudoniella acicularis.</title>
        <authorList>
            <person name="Buettner E."/>
            <person name="Kellner H."/>
        </authorList>
    </citation>
    <scope>NUCLEOTIDE SEQUENCE [LARGE SCALE GENOMIC DNA]</scope>
    <source>
        <strain evidence="2 3">DSM 108380</strain>
    </source>
</reference>
<dbReference type="PANTHER" id="PTHR47791">
    <property type="entry name" value="MEIOTICALLY UP-REGULATED GENE 191 PROTEIN"/>
    <property type="match status" value="1"/>
</dbReference>
<accession>A0A8H4VW51</accession>
<dbReference type="InterPro" id="IPR053169">
    <property type="entry name" value="MUG_Protein"/>
</dbReference>
<dbReference type="PANTHER" id="PTHR47791:SF2">
    <property type="entry name" value="ENDO MANNANASE, GH76 FAMILY (EUROFUNG)"/>
    <property type="match status" value="1"/>
</dbReference>
<feature type="chain" id="PRO_5034801055" evidence="1">
    <location>
        <begin position="26"/>
        <end position="209"/>
    </location>
</feature>
<evidence type="ECO:0000313" key="2">
    <source>
        <dbReference type="EMBL" id="KAF4624432.1"/>
    </source>
</evidence>
<gene>
    <name evidence="2" type="ORF">G7Y89_g13737</name>
</gene>
<keyword evidence="3" id="KW-1185">Reference proteome</keyword>
<comment type="caution">
    <text evidence="2">The sequence shown here is derived from an EMBL/GenBank/DDBJ whole genome shotgun (WGS) entry which is preliminary data.</text>
</comment>
<dbReference type="AlphaFoldDB" id="A0A8H4VW51"/>
<dbReference type="Proteomes" id="UP000566819">
    <property type="component" value="Unassembled WGS sequence"/>
</dbReference>
<protein>
    <submittedName>
        <fullName evidence="2">Uncharacterized protein</fullName>
    </submittedName>
</protein>
<organism evidence="2 3">
    <name type="scientific">Cudoniella acicularis</name>
    <dbReference type="NCBI Taxonomy" id="354080"/>
    <lineage>
        <taxon>Eukaryota</taxon>
        <taxon>Fungi</taxon>
        <taxon>Dikarya</taxon>
        <taxon>Ascomycota</taxon>
        <taxon>Pezizomycotina</taxon>
        <taxon>Leotiomycetes</taxon>
        <taxon>Helotiales</taxon>
        <taxon>Tricladiaceae</taxon>
        <taxon>Cudoniella</taxon>
    </lineage>
</organism>
<evidence type="ECO:0000313" key="3">
    <source>
        <dbReference type="Proteomes" id="UP000566819"/>
    </source>
</evidence>